<feature type="region of interest" description="Disordered" evidence="1">
    <location>
        <begin position="145"/>
        <end position="167"/>
    </location>
</feature>
<dbReference type="InterPro" id="IPR029442">
    <property type="entry name" value="GyrI-like"/>
</dbReference>
<organism evidence="3 4">
    <name type="scientific">Arenibacter palladensis</name>
    <dbReference type="NCBI Taxonomy" id="237373"/>
    <lineage>
        <taxon>Bacteria</taxon>
        <taxon>Pseudomonadati</taxon>
        <taxon>Bacteroidota</taxon>
        <taxon>Flavobacteriia</taxon>
        <taxon>Flavobacteriales</taxon>
        <taxon>Flavobacteriaceae</taxon>
        <taxon>Arenibacter</taxon>
    </lineage>
</organism>
<dbReference type="AlphaFoldDB" id="A0A1M4TPM8"/>
<evidence type="ECO:0000256" key="1">
    <source>
        <dbReference type="SAM" id="MobiDB-lite"/>
    </source>
</evidence>
<reference evidence="4" key="1">
    <citation type="submission" date="2016-11" db="EMBL/GenBank/DDBJ databases">
        <authorList>
            <person name="Varghese N."/>
            <person name="Submissions S."/>
        </authorList>
    </citation>
    <scope>NUCLEOTIDE SEQUENCE [LARGE SCALE GENOMIC DNA]</scope>
    <source>
        <strain evidence="4">DSM 17539</strain>
    </source>
</reference>
<feature type="domain" description="AraC effector-binding" evidence="2">
    <location>
        <begin position="5"/>
        <end position="162"/>
    </location>
</feature>
<dbReference type="RefSeq" id="WP_072859999.1">
    <property type="nucleotide sequence ID" value="NZ_FQUX01000001.1"/>
</dbReference>
<dbReference type="SUPFAM" id="SSF55136">
    <property type="entry name" value="Probable bacterial effector-binding domain"/>
    <property type="match status" value="1"/>
</dbReference>
<gene>
    <name evidence="3" type="ORF">SAMN03080594_101330</name>
</gene>
<protein>
    <submittedName>
        <fullName evidence="3">AraC family transcriptional regulator</fullName>
    </submittedName>
</protein>
<dbReference type="SMART" id="SM00871">
    <property type="entry name" value="AraC_E_bind"/>
    <property type="match status" value="1"/>
</dbReference>
<sequence length="167" mass="19617">MGLDLFRGIEVVAEKKLIGNRLVMSLADDRTKELWQGFMSRRKEIRNPLSKDLISMQVYDRLLSFTEFNDTTQFEKWAVVEVKDYAKIPEGMVSYTLSGGLYAVFVHRGLPSSFPRTAQYIFGEWLPKTEYQLDHREHFEIMGSKYRNNDPSSEEEVWVPIKRKNQE</sequence>
<accession>A0A1M4TPM8</accession>
<evidence type="ECO:0000313" key="4">
    <source>
        <dbReference type="Proteomes" id="UP000184406"/>
    </source>
</evidence>
<dbReference type="InterPro" id="IPR010499">
    <property type="entry name" value="AraC_E-bd"/>
</dbReference>
<evidence type="ECO:0000313" key="3">
    <source>
        <dbReference type="EMBL" id="SHE46450.1"/>
    </source>
</evidence>
<keyword evidence="4" id="KW-1185">Reference proteome</keyword>
<name>A0A1M4TPM8_9FLAO</name>
<dbReference type="EMBL" id="FQUX01000001">
    <property type="protein sequence ID" value="SHE46450.1"/>
    <property type="molecule type" value="Genomic_DNA"/>
</dbReference>
<evidence type="ECO:0000259" key="2">
    <source>
        <dbReference type="SMART" id="SM00871"/>
    </source>
</evidence>
<dbReference type="Proteomes" id="UP000184406">
    <property type="component" value="Unassembled WGS sequence"/>
</dbReference>
<dbReference type="Gene3D" id="3.20.80.10">
    <property type="entry name" value="Regulatory factor, effector binding domain"/>
    <property type="match status" value="1"/>
</dbReference>
<dbReference type="InterPro" id="IPR011256">
    <property type="entry name" value="Reg_factor_effector_dom_sf"/>
</dbReference>
<proteinExistence type="predicted"/>
<dbReference type="Pfam" id="PF06445">
    <property type="entry name" value="GyrI-like"/>
    <property type="match status" value="1"/>
</dbReference>